<dbReference type="OrthoDB" id="4791513at2759"/>
<keyword evidence="2" id="KW-1185">Reference proteome</keyword>
<gene>
    <name evidence="1" type="ORF">FHL15_005339</name>
</gene>
<name>A0A553I0D4_9PEZI</name>
<sequence length="548" mass="63172">MAHEIELSGGPPPDPRVTGPYIRVMKDTIDNLSKERPGFDYGDIQIAYHNVGLAAKPTRTAPRKPSQDKVQDYFRRLVWHITGPAQHPNNPKSEAARLRRQFKYQNWDLTGRIDIRDDDRARDIPDHIWDDFPDPLLDWTDLSQYISKFYQDEKAILRARYQPAGDLWLTERELEENSTKKYIELRRYLDACRASGFSAVNATGDADLGVVNFPEDGNSLWYCLAHGPPMGSGSRETWATIKYQIWNYFNHVLAHPAHPRHRMYVVLQQQSSQEIEARAPGSEKLWGRMSIQRALYVNKSDSGPPMYCHFRGIYQVIADFFGKEVVVFTRPQTAEIEAYDLRKDPARVYDWKAYGSMNQGLDRGQILLVTDETLEQHQIAIYFEGHPEQYFDTSSSTSEDRYGWINAPWMNRPLRDDYEPIHLPSAPVDDDQFTAGVGSNLWYEFFGCGNAVSGNSSNHYNIGMETIFPDPQQAGWTEEWPAPPFRSPYPYPRGNHRVVTGIYTDGYGMDRWPQWYNIKAYEFYNFQAHAKSIGLDLEPVDKALSRGT</sequence>
<evidence type="ECO:0000313" key="1">
    <source>
        <dbReference type="EMBL" id="TRX93663.1"/>
    </source>
</evidence>
<accession>A0A553I0D4</accession>
<reference evidence="2" key="1">
    <citation type="submission" date="2019-06" db="EMBL/GenBank/DDBJ databases">
        <title>Draft genome sequence of the griseofulvin-producing fungus Xylaria cubensis strain G536.</title>
        <authorList>
            <person name="Mead M.E."/>
            <person name="Raja H.A."/>
            <person name="Steenwyk J.L."/>
            <person name="Knowles S.L."/>
            <person name="Oberlies N.H."/>
            <person name="Rokas A."/>
        </authorList>
    </citation>
    <scope>NUCLEOTIDE SEQUENCE [LARGE SCALE GENOMIC DNA]</scope>
    <source>
        <strain evidence="2">G536</strain>
    </source>
</reference>
<proteinExistence type="predicted"/>
<dbReference type="Proteomes" id="UP000319160">
    <property type="component" value="Unassembled WGS sequence"/>
</dbReference>
<comment type="caution">
    <text evidence="1">The sequence shown here is derived from an EMBL/GenBank/DDBJ whole genome shotgun (WGS) entry which is preliminary data.</text>
</comment>
<protein>
    <submittedName>
        <fullName evidence="1">Uncharacterized protein</fullName>
    </submittedName>
</protein>
<evidence type="ECO:0000313" key="2">
    <source>
        <dbReference type="Proteomes" id="UP000319160"/>
    </source>
</evidence>
<organism evidence="1 2">
    <name type="scientific">Xylaria flabelliformis</name>
    <dbReference type="NCBI Taxonomy" id="2512241"/>
    <lineage>
        <taxon>Eukaryota</taxon>
        <taxon>Fungi</taxon>
        <taxon>Dikarya</taxon>
        <taxon>Ascomycota</taxon>
        <taxon>Pezizomycotina</taxon>
        <taxon>Sordariomycetes</taxon>
        <taxon>Xylariomycetidae</taxon>
        <taxon>Xylariales</taxon>
        <taxon>Xylariaceae</taxon>
        <taxon>Xylaria</taxon>
    </lineage>
</organism>
<dbReference type="AlphaFoldDB" id="A0A553I0D4"/>
<dbReference type="EMBL" id="VFLP01000027">
    <property type="protein sequence ID" value="TRX93663.1"/>
    <property type="molecule type" value="Genomic_DNA"/>
</dbReference>